<protein>
    <submittedName>
        <fullName evidence="1">Aldose 1-epimerase</fullName>
        <ecNumber evidence="1">5.1.3.3</ecNumber>
    </submittedName>
</protein>
<dbReference type="InterPro" id="IPR008183">
    <property type="entry name" value="Aldose_1/G6P_1-epimerase"/>
</dbReference>
<keyword evidence="1" id="KW-0413">Isomerase</keyword>
<dbReference type="Gene3D" id="2.70.98.10">
    <property type="match status" value="1"/>
</dbReference>
<dbReference type="InterPro" id="IPR014718">
    <property type="entry name" value="GH-type_carb-bd"/>
</dbReference>
<dbReference type="EMBL" id="JAUSVL010000001">
    <property type="protein sequence ID" value="MDQ0288054.1"/>
    <property type="molecule type" value="Genomic_DNA"/>
</dbReference>
<organism evidence="1 2">
    <name type="scientific">Oligosphaera ethanolica</name>
    <dbReference type="NCBI Taxonomy" id="760260"/>
    <lineage>
        <taxon>Bacteria</taxon>
        <taxon>Pseudomonadati</taxon>
        <taxon>Lentisphaerota</taxon>
        <taxon>Oligosphaeria</taxon>
        <taxon>Oligosphaerales</taxon>
        <taxon>Oligosphaeraceae</taxon>
        <taxon>Oligosphaera</taxon>
    </lineage>
</organism>
<accession>A0AAE4ALA3</accession>
<evidence type="ECO:0000313" key="1">
    <source>
        <dbReference type="EMBL" id="MDQ0288054.1"/>
    </source>
</evidence>
<dbReference type="EC" id="5.1.3.3" evidence="1"/>
<dbReference type="GO" id="GO:0005975">
    <property type="term" value="P:carbohydrate metabolic process"/>
    <property type="evidence" value="ECO:0007669"/>
    <property type="project" value="InterPro"/>
</dbReference>
<dbReference type="GO" id="GO:0004034">
    <property type="term" value="F:aldose 1-epimerase activity"/>
    <property type="evidence" value="ECO:0007669"/>
    <property type="project" value="UniProtKB-EC"/>
</dbReference>
<dbReference type="Proteomes" id="UP001238163">
    <property type="component" value="Unassembled WGS sequence"/>
</dbReference>
<dbReference type="CDD" id="cd01081">
    <property type="entry name" value="Aldose_epim"/>
    <property type="match status" value="1"/>
</dbReference>
<reference evidence="1" key="1">
    <citation type="submission" date="2023-07" db="EMBL/GenBank/DDBJ databases">
        <title>Genomic Encyclopedia of Type Strains, Phase IV (KMG-IV): sequencing the most valuable type-strain genomes for metagenomic binning, comparative biology and taxonomic classification.</title>
        <authorList>
            <person name="Goeker M."/>
        </authorList>
    </citation>
    <scope>NUCLEOTIDE SEQUENCE</scope>
    <source>
        <strain evidence="1">DSM 24202</strain>
    </source>
</reference>
<dbReference type="RefSeq" id="WP_307259214.1">
    <property type="nucleotide sequence ID" value="NZ_JAUSVL010000001.1"/>
</dbReference>
<keyword evidence="2" id="KW-1185">Reference proteome</keyword>
<dbReference type="Pfam" id="PF01263">
    <property type="entry name" value="Aldose_epim"/>
    <property type="match status" value="1"/>
</dbReference>
<gene>
    <name evidence="1" type="ORF">J3R75_000161</name>
</gene>
<dbReference type="InterPro" id="IPR011013">
    <property type="entry name" value="Gal_mutarotase_sf_dom"/>
</dbReference>
<dbReference type="GO" id="GO:0030246">
    <property type="term" value="F:carbohydrate binding"/>
    <property type="evidence" value="ECO:0007669"/>
    <property type="project" value="InterPro"/>
</dbReference>
<dbReference type="SUPFAM" id="SSF74650">
    <property type="entry name" value="Galactose mutarotase-like"/>
    <property type="match status" value="1"/>
</dbReference>
<name>A0AAE4ALA3_9BACT</name>
<sequence length="305" mass="34663">MISISKGQLTATAYPQYGGNLASLNWKGLELLRAPEPPDILVEKPEHYGLPVLFPPNRIADGHFTWNGRRCELPLNEGRPRNNHIHGLVLRQAWTIADQGDDVVVMEYRYGQHHDAFDGFPYPFCLRLSYRLDDDCLTQELVVQNCGDTPLPYGLGFHSAFNAPKRLRITTEPWRWEMLLPRHLPSERRLPWGDFDPNEWLDPSLGRISVHTPVGVGQLAGRPFRGAVLDYGERAFAYEIDDKFHQWFLWTPEPNSGFICPEPMSCMVNAPNLALPPETTGFTDLAPGSEVSYRSTIREIDERGV</sequence>
<evidence type="ECO:0000313" key="2">
    <source>
        <dbReference type="Proteomes" id="UP001238163"/>
    </source>
</evidence>
<dbReference type="AlphaFoldDB" id="A0AAE4ALA3"/>
<proteinExistence type="predicted"/>
<comment type="caution">
    <text evidence="1">The sequence shown here is derived from an EMBL/GenBank/DDBJ whole genome shotgun (WGS) entry which is preliminary data.</text>
</comment>